<evidence type="ECO:0000259" key="18">
    <source>
        <dbReference type="PROSITE" id="PS51217"/>
    </source>
</evidence>
<evidence type="ECO:0000256" key="12">
    <source>
        <dbReference type="ARBA" id="ARBA00034617"/>
    </source>
</evidence>
<dbReference type="SUPFAM" id="SSF52540">
    <property type="entry name" value="P-loop containing nucleoside triphosphate hydrolases"/>
    <property type="match status" value="1"/>
</dbReference>
<keyword evidence="8 15" id="KW-0067">ATP-binding</keyword>
<dbReference type="EMBL" id="JAVDYG010000001">
    <property type="protein sequence ID" value="MDR7361640.1"/>
    <property type="molecule type" value="Genomic_DNA"/>
</dbReference>
<evidence type="ECO:0000256" key="2">
    <source>
        <dbReference type="ARBA" id="ARBA00022722"/>
    </source>
</evidence>
<dbReference type="InterPro" id="IPR013986">
    <property type="entry name" value="DExx_box_DNA_helicase_dom_sf"/>
</dbReference>
<dbReference type="InterPro" id="IPR011335">
    <property type="entry name" value="Restrct_endonuc-II-like"/>
</dbReference>
<comment type="similarity">
    <text evidence="1">Belongs to the helicase family. UvrD subfamily.</text>
</comment>
<dbReference type="Gene3D" id="1.10.486.10">
    <property type="entry name" value="PCRA, domain 4"/>
    <property type="match status" value="1"/>
</dbReference>
<dbReference type="PANTHER" id="PTHR11070:SF55">
    <property type="entry name" value="DNA 3'-5' HELICASE"/>
    <property type="match status" value="1"/>
</dbReference>
<protein>
    <recommendedName>
        <fullName evidence="13">DNA 3'-5' helicase</fullName>
        <ecNumber evidence="13">5.6.2.4</ecNumber>
    </recommendedName>
</protein>
<keyword evidence="5 15" id="KW-0378">Hydrolase</keyword>
<evidence type="ECO:0000256" key="10">
    <source>
        <dbReference type="ARBA" id="ARBA00023204"/>
    </source>
</evidence>
<evidence type="ECO:0000256" key="7">
    <source>
        <dbReference type="ARBA" id="ARBA00022839"/>
    </source>
</evidence>
<dbReference type="EC" id="5.6.2.4" evidence="13"/>
<keyword evidence="2" id="KW-0540">Nuclease</keyword>
<dbReference type="InterPro" id="IPR000212">
    <property type="entry name" value="DNA_helicase_UvrD/REP"/>
</dbReference>
<evidence type="ECO:0000256" key="16">
    <source>
        <dbReference type="SAM" id="MobiDB-lite"/>
    </source>
</evidence>
<evidence type="ECO:0000256" key="6">
    <source>
        <dbReference type="ARBA" id="ARBA00022806"/>
    </source>
</evidence>
<proteinExistence type="inferred from homology"/>
<feature type="domain" description="UvrD-like helicase ATP-binding" evidence="17">
    <location>
        <begin position="20"/>
        <end position="362"/>
    </location>
</feature>
<dbReference type="Pfam" id="PF12705">
    <property type="entry name" value="PDDEXK_1"/>
    <property type="match status" value="1"/>
</dbReference>
<evidence type="ECO:0000256" key="8">
    <source>
        <dbReference type="ARBA" id="ARBA00022840"/>
    </source>
</evidence>
<evidence type="ECO:0000313" key="20">
    <source>
        <dbReference type="Proteomes" id="UP001183648"/>
    </source>
</evidence>
<keyword evidence="11" id="KW-0413">Isomerase</keyword>
<dbReference type="CDD" id="cd17932">
    <property type="entry name" value="DEXQc_UvrD"/>
    <property type="match status" value="1"/>
</dbReference>
<dbReference type="SUPFAM" id="SSF52980">
    <property type="entry name" value="Restriction endonuclease-like"/>
    <property type="match status" value="1"/>
</dbReference>
<dbReference type="PROSITE" id="PS51217">
    <property type="entry name" value="UVRD_HELICASE_CTER"/>
    <property type="match status" value="1"/>
</dbReference>
<dbReference type="Gene3D" id="3.40.50.300">
    <property type="entry name" value="P-loop containing nucleotide triphosphate hydrolases"/>
    <property type="match status" value="3"/>
</dbReference>
<keyword evidence="7" id="KW-0269">Exonuclease</keyword>
<dbReference type="InterPro" id="IPR027417">
    <property type="entry name" value="P-loop_NTPase"/>
</dbReference>
<evidence type="ECO:0000256" key="9">
    <source>
        <dbReference type="ARBA" id="ARBA00023125"/>
    </source>
</evidence>
<dbReference type="GO" id="GO:0003678">
    <property type="term" value="F:DNA helicase activity"/>
    <property type="evidence" value="ECO:0007669"/>
    <property type="project" value="UniProtKB-EC"/>
</dbReference>
<dbReference type="InterPro" id="IPR014016">
    <property type="entry name" value="UvrD-like_ATP-bd"/>
</dbReference>
<evidence type="ECO:0000256" key="14">
    <source>
        <dbReference type="ARBA" id="ARBA00048988"/>
    </source>
</evidence>
<evidence type="ECO:0000313" key="19">
    <source>
        <dbReference type="EMBL" id="MDR7361640.1"/>
    </source>
</evidence>
<dbReference type="InterPro" id="IPR014017">
    <property type="entry name" value="DNA_helicase_UvrD-like_C"/>
</dbReference>
<name>A0ABU2BSM6_9ACTN</name>
<evidence type="ECO:0000259" key="17">
    <source>
        <dbReference type="PROSITE" id="PS51198"/>
    </source>
</evidence>
<evidence type="ECO:0000256" key="3">
    <source>
        <dbReference type="ARBA" id="ARBA00022741"/>
    </source>
</evidence>
<dbReference type="PROSITE" id="PS51198">
    <property type="entry name" value="UVRD_HELICASE_ATP_BIND"/>
    <property type="match status" value="1"/>
</dbReference>
<feature type="binding site" evidence="15">
    <location>
        <begin position="41"/>
        <end position="48"/>
    </location>
    <ligand>
        <name>ATP</name>
        <dbReference type="ChEBI" id="CHEBI:30616"/>
    </ligand>
</feature>
<keyword evidence="9" id="KW-0238">DNA-binding</keyword>
<dbReference type="Pfam" id="PF13361">
    <property type="entry name" value="UvrD_C"/>
    <property type="match status" value="2"/>
</dbReference>
<dbReference type="Proteomes" id="UP001183648">
    <property type="component" value="Unassembled WGS sequence"/>
</dbReference>
<organism evidence="19 20">
    <name type="scientific">Nocardioides marmoribigeumensis</name>
    <dbReference type="NCBI Taxonomy" id="433649"/>
    <lineage>
        <taxon>Bacteria</taxon>
        <taxon>Bacillati</taxon>
        <taxon>Actinomycetota</taxon>
        <taxon>Actinomycetes</taxon>
        <taxon>Propionibacteriales</taxon>
        <taxon>Nocardioidaceae</taxon>
        <taxon>Nocardioides</taxon>
    </lineage>
</organism>
<keyword evidence="4" id="KW-0227">DNA damage</keyword>
<evidence type="ECO:0000256" key="1">
    <source>
        <dbReference type="ARBA" id="ARBA00009922"/>
    </source>
</evidence>
<comment type="catalytic activity">
    <reaction evidence="14">
        <text>ATP + H2O = ADP + phosphate + H(+)</text>
        <dbReference type="Rhea" id="RHEA:13065"/>
        <dbReference type="ChEBI" id="CHEBI:15377"/>
        <dbReference type="ChEBI" id="CHEBI:15378"/>
        <dbReference type="ChEBI" id="CHEBI:30616"/>
        <dbReference type="ChEBI" id="CHEBI:43474"/>
        <dbReference type="ChEBI" id="CHEBI:456216"/>
        <dbReference type="EC" id="5.6.2.4"/>
    </reaction>
</comment>
<reference evidence="19 20" key="1">
    <citation type="submission" date="2023-07" db="EMBL/GenBank/DDBJ databases">
        <title>Sequencing the genomes of 1000 actinobacteria strains.</title>
        <authorList>
            <person name="Klenk H.-P."/>
        </authorList>
    </citation>
    <scope>NUCLEOTIDE SEQUENCE [LARGE SCALE GENOMIC DNA]</scope>
    <source>
        <strain evidence="19 20">DSM 19426</strain>
    </source>
</reference>
<evidence type="ECO:0000256" key="11">
    <source>
        <dbReference type="ARBA" id="ARBA00023235"/>
    </source>
</evidence>
<keyword evidence="6 15" id="KW-0347">Helicase</keyword>
<dbReference type="InterPro" id="IPR011604">
    <property type="entry name" value="PDDEXK-like_dom_sf"/>
</dbReference>
<dbReference type="GO" id="GO:0016787">
    <property type="term" value="F:hydrolase activity"/>
    <property type="evidence" value="ECO:0007669"/>
    <property type="project" value="UniProtKB-KW"/>
</dbReference>
<keyword evidence="3 15" id="KW-0547">Nucleotide-binding</keyword>
<feature type="domain" description="UvrD-like helicase C-terminal" evidence="18">
    <location>
        <begin position="363"/>
        <end position="672"/>
    </location>
</feature>
<dbReference type="InterPro" id="IPR038726">
    <property type="entry name" value="PDDEXK_AddAB-type"/>
</dbReference>
<evidence type="ECO:0000256" key="5">
    <source>
        <dbReference type="ARBA" id="ARBA00022801"/>
    </source>
</evidence>
<comment type="catalytic activity">
    <reaction evidence="12">
        <text>Couples ATP hydrolysis with the unwinding of duplex DNA by translocating in the 3'-5' direction.</text>
        <dbReference type="EC" id="5.6.2.4"/>
    </reaction>
</comment>
<dbReference type="Pfam" id="PF00580">
    <property type="entry name" value="UvrD-helicase"/>
    <property type="match status" value="1"/>
</dbReference>
<evidence type="ECO:0000256" key="4">
    <source>
        <dbReference type="ARBA" id="ARBA00022763"/>
    </source>
</evidence>
<dbReference type="PANTHER" id="PTHR11070">
    <property type="entry name" value="UVRD / RECB / PCRA DNA HELICASE FAMILY MEMBER"/>
    <property type="match status" value="1"/>
</dbReference>
<sequence length="1082" mass="116946">MSTPRLRTPEELQAFMHAAFPLSPEQFEAVTADLAPAVVIAGAGSGKTTLMAARVVWLVGTGRVRPEEVLGLTFTTKAASELATRVRQALAAAGLDQAAVGGDPDAETEPLEPTIATYNSYAASLLTDHGLRIGHEPDTRVITEAARHQLAARVISRHTREVRHLSEHPGTVISYLLALDAAMSEHLVDPAEVTALQDRERLRIAEALAVSTLKGHQDDLAKALRVFDQRDELLHLVRDYRSLKRRLGLMEFSDQISLGARLADTCPEVGEAERARFTVVLLDEYQDTSVAQALMLGRLFSGPTVETGRGHAVMAVGDPNQAIYGWRGASVSNIRRFGEAFPDAGGSTDVARFSLPTNRRSDRLVLELANRLAGPLYADSPGVQPLRPKPDAAPGEIRAEAFTTYAEELAWLPEQVVAAHERFGAWNEIGVLTRDNKHAAAVYEELVRHEVPVEIVGLKGLLELPEVADVVATLSLLEDLTDNAAMLTLLTGPRWAIGTRDLALLGARALELAGRRPAGEVDDLAGALADAVAGADPTEVVSLADAVDDPGEPERGAYSAEALERFSLLSGELARLRHHVGEPLLDLVRRIVDTTGVDVELASSVSPAARARRDNLDLFVRAVADFRAIDGEVSLTALLSYLSAEEDEDGMEVATPSAADTVKLLTVHKAKGLEWDAVFLVGVCQSRFPSGRAGSKWFTSAPVLPTELRGDRLDLPGLVGWSREDLADHAARFKAHAATEELRLGYVAMTRPRHLLVVTSHVWAPSLKTPRGPSDYQRTVRAFLEDQVAAGVVDGPLPVWPDQPAKGDPNPCDEQPTRVPWPPEEHTTETLRRLALAERVVAEWAAPTTDPATGLSAEEADLVAAWDAEAGRLLAEARARAAATVELTLPQALSATALSELRDDPEGFAARLARPMPTPPAPSARAGTRFHAWVEHFLGARQEVLLDLDDVAGRGDPDFADDADLQELADRFRAGPFADRKGAVLEQPFALVLAGQVVRGRIDAAFPEDDGSWLLVDWKTSRSHSADPLQLAVYRVAWAELHDLPLHRVRAAFCYVRDGQVVEVDDLPGRAELEELLSTGPA</sequence>
<keyword evidence="10" id="KW-0234">DNA repair</keyword>
<gene>
    <name evidence="19" type="ORF">J2S63_001193</name>
</gene>
<dbReference type="RefSeq" id="WP_310299887.1">
    <property type="nucleotide sequence ID" value="NZ_BAAAPS010000001.1"/>
</dbReference>
<keyword evidence="20" id="KW-1185">Reference proteome</keyword>
<evidence type="ECO:0000256" key="13">
    <source>
        <dbReference type="ARBA" id="ARBA00034808"/>
    </source>
</evidence>
<accession>A0ABU2BSM6</accession>
<feature type="region of interest" description="Disordered" evidence="16">
    <location>
        <begin position="806"/>
        <end position="826"/>
    </location>
</feature>
<comment type="caution">
    <text evidence="19">The sequence shown here is derived from an EMBL/GenBank/DDBJ whole genome shotgun (WGS) entry which is preliminary data.</text>
</comment>
<evidence type="ECO:0000256" key="15">
    <source>
        <dbReference type="PROSITE-ProRule" id="PRU00560"/>
    </source>
</evidence>
<dbReference type="Gene3D" id="1.10.10.160">
    <property type="match status" value="1"/>
</dbReference>
<dbReference type="Gene3D" id="3.90.320.10">
    <property type="match status" value="1"/>
</dbReference>